<dbReference type="OrthoDB" id="5404599at2759"/>
<reference evidence="2 3" key="1">
    <citation type="journal article" date="2019" name="Nat. Ecol. Evol.">
        <title>Megaphylogeny resolves global patterns of mushroom evolution.</title>
        <authorList>
            <person name="Varga T."/>
            <person name="Krizsan K."/>
            <person name="Foldi C."/>
            <person name="Dima B."/>
            <person name="Sanchez-Garcia M."/>
            <person name="Sanchez-Ramirez S."/>
            <person name="Szollosi G.J."/>
            <person name="Szarkandi J.G."/>
            <person name="Papp V."/>
            <person name="Albert L."/>
            <person name="Andreopoulos W."/>
            <person name="Angelini C."/>
            <person name="Antonin V."/>
            <person name="Barry K.W."/>
            <person name="Bougher N.L."/>
            <person name="Buchanan P."/>
            <person name="Buyck B."/>
            <person name="Bense V."/>
            <person name="Catcheside P."/>
            <person name="Chovatia M."/>
            <person name="Cooper J."/>
            <person name="Damon W."/>
            <person name="Desjardin D."/>
            <person name="Finy P."/>
            <person name="Geml J."/>
            <person name="Haridas S."/>
            <person name="Hughes K."/>
            <person name="Justo A."/>
            <person name="Karasinski D."/>
            <person name="Kautmanova I."/>
            <person name="Kiss B."/>
            <person name="Kocsube S."/>
            <person name="Kotiranta H."/>
            <person name="LaButti K.M."/>
            <person name="Lechner B.E."/>
            <person name="Liimatainen K."/>
            <person name="Lipzen A."/>
            <person name="Lukacs Z."/>
            <person name="Mihaltcheva S."/>
            <person name="Morgado L.N."/>
            <person name="Niskanen T."/>
            <person name="Noordeloos M.E."/>
            <person name="Ohm R.A."/>
            <person name="Ortiz-Santana B."/>
            <person name="Ovrebo C."/>
            <person name="Racz N."/>
            <person name="Riley R."/>
            <person name="Savchenko A."/>
            <person name="Shiryaev A."/>
            <person name="Soop K."/>
            <person name="Spirin V."/>
            <person name="Szebenyi C."/>
            <person name="Tomsovsky M."/>
            <person name="Tulloss R.E."/>
            <person name="Uehling J."/>
            <person name="Grigoriev I.V."/>
            <person name="Vagvolgyi C."/>
            <person name="Papp T."/>
            <person name="Martin F.M."/>
            <person name="Miettinen O."/>
            <person name="Hibbett D.S."/>
            <person name="Nagy L.G."/>
        </authorList>
    </citation>
    <scope>NUCLEOTIDE SEQUENCE [LARGE SCALE GENOMIC DNA]</scope>
    <source>
        <strain evidence="2 3">OMC1185</strain>
    </source>
</reference>
<gene>
    <name evidence="2" type="ORF">OE88DRAFT_1140474</name>
</gene>
<dbReference type="SUPFAM" id="SSF56112">
    <property type="entry name" value="Protein kinase-like (PK-like)"/>
    <property type="match status" value="1"/>
</dbReference>
<name>A0A5C3NAU0_9AGAM</name>
<proteinExistence type="predicted"/>
<dbReference type="InterPro" id="IPR002575">
    <property type="entry name" value="Aminoglycoside_PTrfase"/>
</dbReference>
<dbReference type="Proteomes" id="UP000305948">
    <property type="component" value="Unassembled WGS sequence"/>
</dbReference>
<dbReference type="PANTHER" id="PTHR21310:SF15">
    <property type="entry name" value="AMINOGLYCOSIDE PHOSPHOTRANSFERASE DOMAIN-CONTAINING PROTEIN"/>
    <property type="match status" value="1"/>
</dbReference>
<organism evidence="2 3">
    <name type="scientific">Heliocybe sulcata</name>
    <dbReference type="NCBI Taxonomy" id="5364"/>
    <lineage>
        <taxon>Eukaryota</taxon>
        <taxon>Fungi</taxon>
        <taxon>Dikarya</taxon>
        <taxon>Basidiomycota</taxon>
        <taxon>Agaricomycotina</taxon>
        <taxon>Agaricomycetes</taxon>
        <taxon>Gloeophyllales</taxon>
        <taxon>Gloeophyllaceae</taxon>
        <taxon>Heliocybe</taxon>
    </lineage>
</organism>
<dbReference type="GO" id="GO:0016301">
    <property type="term" value="F:kinase activity"/>
    <property type="evidence" value="ECO:0007669"/>
    <property type="project" value="UniProtKB-KW"/>
</dbReference>
<evidence type="ECO:0000313" key="2">
    <source>
        <dbReference type="EMBL" id="TFK53987.1"/>
    </source>
</evidence>
<dbReference type="PANTHER" id="PTHR21310">
    <property type="entry name" value="AMINOGLYCOSIDE PHOSPHOTRANSFERASE-RELATED-RELATED"/>
    <property type="match status" value="1"/>
</dbReference>
<evidence type="ECO:0000259" key="1">
    <source>
        <dbReference type="Pfam" id="PF01636"/>
    </source>
</evidence>
<protein>
    <submittedName>
        <fullName evidence="2">Kinase-like protein</fullName>
    </submittedName>
</protein>
<feature type="domain" description="Aminoglycoside phosphotransferase" evidence="1">
    <location>
        <begin position="116"/>
        <end position="304"/>
    </location>
</feature>
<dbReference type="EMBL" id="ML213506">
    <property type="protein sequence ID" value="TFK53987.1"/>
    <property type="molecule type" value="Genomic_DNA"/>
</dbReference>
<sequence length="351" mass="40159">MAAWTLRHRLHQTGIWCSFINYAEATFLCVQQNLAANDTTLESIAVLMHLFLSDAMMILHSDYSCRSLEQLKLLAEDNRWCECMRPLNPSHWSGDIPAIDALANWPPGPHSRHLAQDVYEVDDKFIVKRGLDVTIKEVMALEYVRRYSSIPVPRVHGVRCVRGEVHIVVERIDGQLLSQVLDDGLLDSDQIQGIVQQLLRYVDQIRSLEGDRREVGSWPFGLPYSGLFRFPPESPITSLAGLYRYWEDRWEAADEHNGKWPLTGKTDGNESMVLGHGDLAPRNIFVRDAQVVAIVDWETIGWYPDFWEGMMARRYPSSESTWWDQVSAAMEADGEVAKSFWHIIKNATSRS</sequence>
<evidence type="ECO:0000313" key="3">
    <source>
        <dbReference type="Proteomes" id="UP000305948"/>
    </source>
</evidence>
<keyword evidence="2" id="KW-0418">Kinase</keyword>
<dbReference type="Gene3D" id="3.90.1200.10">
    <property type="match status" value="1"/>
</dbReference>
<keyword evidence="3" id="KW-1185">Reference proteome</keyword>
<dbReference type="Pfam" id="PF01636">
    <property type="entry name" value="APH"/>
    <property type="match status" value="1"/>
</dbReference>
<keyword evidence="2" id="KW-0808">Transferase</keyword>
<dbReference type="AlphaFoldDB" id="A0A5C3NAU0"/>
<accession>A0A5C3NAU0</accession>
<dbReference type="InterPro" id="IPR051678">
    <property type="entry name" value="AGP_Transferase"/>
</dbReference>
<dbReference type="InterPro" id="IPR011009">
    <property type="entry name" value="Kinase-like_dom_sf"/>
</dbReference>